<dbReference type="InterPro" id="IPR000522">
    <property type="entry name" value="ABC_transptr_permease_BtuC"/>
</dbReference>
<reference evidence="10" key="1">
    <citation type="journal article" date="2019" name="Int. J. Syst. Evol. Microbiol.">
        <title>The Global Catalogue of Microorganisms (GCM) 10K type strain sequencing project: providing services to taxonomists for standard genome sequencing and annotation.</title>
        <authorList>
            <consortium name="The Broad Institute Genomics Platform"/>
            <consortium name="The Broad Institute Genome Sequencing Center for Infectious Disease"/>
            <person name="Wu L."/>
            <person name="Ma J."/>
        </authorList>
    </citation>
    <scope>NUCLEOTIDE SEQUENCE [LARGE SCALE GENOMIC DNA]</scope>
    <source>
        <strain evidence="10">CGMCC 1.10698</strain>
    </source>
</reference>
<evidence type="ECO:0000256" key="4">
    <source>
        <dbReference type="ARBA" id="ARBA00022475"/>
    </source>
</evidence>
<keyword evidence="5 8" id="KW-0812">Transmembrane</keyword>
<evidence type="ECO:0000313" key="9">
    <source>
        <dbReference type="EMBL" id="MFC4266516.1"/>
    </source>
</evidence>
<feature type="transmembrane region" description="Helical" evidence="8">
    <location>
        <begin position="111"/>
        <end position="132"/>
    </location>
</feature>
<feature type="transmembrane region" description="Helical" evidence="8">
    <location>
        <begin position="153"/>
        <end position="181"/>
    </location>
</feature>
<comment type="similarity">
    <text evidence="2">Belongs to the binding-protein-dependent transport system permease family. FecCD subfamily.</text>
</comment>
<dbReference type="Pfam" id="PF01032">
    <property type="entry name" value="FecCD"/>
    <property type="match status" value="1"/>
</dbReference>
<dbReference type="Gene3D" id="1.10.3470.10">
    <property type="entry name" value="ABC transporter involved in vitamin B12 uptake, BtuC"/>
    <property type="match status" value="1"/>
</dbReference>
<evidence type="ECO:0000313" key="10">
    <source>
        <dbReference type="Proteomes" id="UP001595773"/>
    </source>
</evidence>
<protein>
    <submittedName>
        <fullName evidence="9">FecCD family ABC transporter permease</fullName>
    </submittedName>
</protein>
<keyword evidence="6 8" id="KW-1133">Transmembrane helix</keyword>
<evidence type="ECO:0000256" key="2">
    <source>
        <dbReference type="ARBA" id="ARBA00007935"/>
    </source>
</evidence>
<feature type="transmembrane region" description="Helical" evidence="8">
    <location>
        <begin position="193"/>
        <end position="212"/>
    </location>
</feature>
<dbReference type="SUPFAM" id="SSF81345">
    <property type="entry name" value="ABC transporter involved in vitamin B12 uptake, BtuC"/>
    <property type="match status" value="1"/>
</dbReference>
<dbReference type="PANTHER" id="PTHR30472:SF24">
    <property type="entry name" value="FERRIC ENTEROBACTIN TRANSPORT SYSTEM PERMEASE PROTEIN FEPG"/>
    <property type="match status" value="1"/>
</dbReference>
<comment type="subcellular location">
    <subcellularLocation>
        <location evidence="1">Cell membrane</location>
        <topology evidence="1">Multi-pass membrane protein</topology>
    </subcellularLocation>
</comment>
<keyword evidence="10" id="KW-1185">Reference proteome</keyword>
<feature type="transmembrane region" description="Helical" evidence="8">
    <location>
        <begin position="348"/>
        <end position="369"/>
    </location>
</feature>
<gene>
    <name evidence="9" type="ORF">ACFOW9_12975</name>
</gene>
<evidence type="ECO:0000256" key="6">
    <source>
        <dbReference type="ARBA" id="ARBA00022989"/>
    </source>
</evidence>
<dbReference type="InterPro" id="IPR037294">
    <property type="entry name" value="ABC_BtuC-like"/>
</dbReference>
<accession>A0ABV8R2U8</accession>
<dbReference type="CDD" id="cd06550">
    <property type="entry name" value="TM_ABC_iron-siderophores_like"/>
    <property type="match status" value="1"/>
</dbReference>
<name>A0ABV8R2U8_9MICC</name>
<feature type="transmembrane region" description="Helical" evidence="8">
    <location>
        <begin position="57"/>
        <end position="80"/>
    </location>
</feature>
<keyword evidence="3" id="KW-0813">Transport</keyword>
<proteinExistence type="inferred from homology"/>
<evidence type="ECO:0000256" key="3">
    <source>
        <dbReference type="ARBA" id="ARBA00022448"/>
    </source>
</evidence>
<evidence type="ECO:0000256" key="1">
    <source>
        <dbReference type="ARBA" id="ARBA00004651"/>
    </source>
</evidence>
<comment type="caution">
    <text evidence="9">The sequence shown here is derived from an EMBL/GenBank/DDBJ whole genome shotgun (WGS) entry which is preliminary data.</text>
</comment>
<evidence type="ECO:0000256" key="7">
    <source>
        <dbReference type="ARBA" id="ARBA00023136"/>
    </source>
</evidence>
<evidence type="ECO:0000256" key="5">
    <source>
        <dbReference type="ARBA" id="ARBA00022692"/>
    </source>
</evidence>
<dbReference type="Proteomes" id="UP001595773">
    <property type="component" value="Unassembled WGS sequence"/>
</dbReference>
<dbReference type="EMBL" id="JBHSCQ010000020">
    <property type="protein sequence ID" value="MFC4266516.1"/>
    <property type="molecule type" value="Genomic_DNA"/>
</dbReference>
<keyword evidence="4" id="KW-1003">Cell membrane</keyword>
<organism evidence="9 10">
    <name type="scientific">Arthrobacter cryoconiti</name>
    <dbReference type="NCBI Taxonomy" id="748907"/>
    <lineage>
        <taxon>Bacteria</taxon>
        <taxon>Bacillati</taxon>
        <taxon>Actinomycetota</taxon>
        <taxon>Actinomycetes</taxon>
        <taxon>Micrococcales</taxon>
        <taxon>Micrococcaceae</taxon>
        <taxon>Arthrobacter</taxon>
    </lineage>
</organism>
<evidence type="ECO:0000256" key="8">
    <source>
        <dbReference type="SAM" id="Phobius"/>
    </source>
</evidence>
<dbReference type="PANTHER" id="PTHR30472">
    <property type="entry name" value="FERRIC ENTEROBACTIN TRANSPORT SYSTEM PERMEASE PROTEIN"/>
    <property type="match status" value="1"/>
</dbReference>
<feature type="transmembrane region" description="Helical" evidence="8">
    <location>
        <begin position="321"/>
        <end position="342"/>
    </location>
</feature>
<feature type="transmembrane region" description="Helical" evidence="8">
    <location>
        <begin position="239"/>
        <end position="257"/>
    </location>
</feature>
<sequence length="378" mass="38264">MSLTRQPKDVRTPSIRTPSIRTLSIRAVESIVPGSALPDAAAAWLRGQRKAQRRRRAGITAVLAAVVLGLLAVNILLGSYTVTISDFLRMLGGEEIPGASFIVMENKLPQAILGLLAGASFGVAGAIFQTMLRNPLASPDIIGISYGASAMAVAAIVLFGIGGVGVSVAALAGALVVALLITGLSRGRGGTGLILVGIGAAAFLQAAVTFLLSRANINNARDAMVWLTGSLNSADWNRVNVLAVALAILLPLSVVGARELRALSLGDDTAAGLGTNVSRARLFLTVLGVLLAALPTAAAGPIAFVAFLSGPIAKRLNRGSASLPLAALTGSAIVLAANFVAVNAIPGTALPVGVVTGALGAPFLLWLLISTNRSNQGA</sequence>
<dbReference type="RefSeq" id="WP_376991817.1">
    <property type="nucleotide sequence ID" value="NZ_BAABLL010000008.1"/>
</dbReference>
<keyword evidence="7 8" id="KW-0472">Membrane</keyword>
<feature type="transmembrane region" description="Helical" evidence="8">
    <location>
        <begin position="282"/>
        <end position="309"/>
    </location>
</feature>